<name>A0A2W5V0X2_9BACT</name>
<evidence type="ECO:0000313" key="1">
    <source>
        <dbReference type="EMBL" id="PZR09324.1"/>
    </source>
</evidence>
<organism evidence="1 2">
    <name type="scientific">Archangium gephyra</name>
    <dbReference type="NCBI Taxonomy" id="48"/>
    <lineage>
        <taxon>Bacteria</taxon>
        <taxon>Pseudomonadati</taxon>
        <taxon>Myxococcota</taxon>
        <taxon>Myxococcia</taxon>
        <taxon>Myxococcales</taxon>
        <taxon>Cystobacterineae</taxon>
        <taxon>Archangiaceae</taxon>
        <taxon>Archangium</taxon>
    </lineage>
</organism>
<accession>A0A2W5V0X2</accession>
<evidence type="ECO:0000313" key="2">
    <source>
        <dbReference type="Proteomes" id="UP000249061"/>
    </source>
</evidence>
<dbReference type="EMBL" id="QFQP01000021">
    <property type="protein sequence ID" value="PZR09324.1"/>
    <property type="molecule type" value="Genomic_DNA"/>
</dbReference>
<dbReference type="AlphaFoldDB" id="A0A2W5V0X2"/>
<gene>
    <name evidence="1" type="ORF">DI536_22340</name>
</gene>
<reference evidence="1 2" key="1">
    <citation type="submission" date="2017-08" db="EMBL/GenBank/DDBJ databases">
        <title>Infants hospitalized years apart are colonized by the same room-sourced microbial strains.</title>
        <authorList>
            <person name="Brooks B."/>
            <person name="Olm M.R."/>
            <person name="Firek B.A."/>
            <person name="Baker R."/>
            <person name="Thomas B.C."/>
            <person name="Morowitz M.J."/>
            <person name="Banfield J.F."/>
        </authorList>
    </citation>
    <scope>NUCLEOTIDE SEQUENCE [LARGE SCALE GENOMIC DNA]</scope>
    <source>
        <strain evidence="1">S2_003_000_R2_14</strain>
    </source>
</reference>
<dbReference type="InterPro" id="IPR011006">
    <property type="entry name" value="CheY-like_superfamily"/>
</dbReference>
<dbReference type="Proteomes" id="UP000249061">
    <property type="component" value="Unassembled WGS sequence"/>
</dbReference>
<proteinExistence type="predicted"/>
<evidence type="ECO:0008006" key="3">
    <source>
        <dbReference type="Google" id="ProtNLM"/>
    </source>
</evidence>
<comment type="caution">
    <text evidence="1">The sequence shown here is derived from an EMBL/GenBank/DDBJ whole genome shotgun (WGS) entry which is preliminary data.</text>
</comment>
<protein>
    <recommendedName>
        <fullName evidence="3">Response regulatory domain-containing protein</fullName>
    </recommendedName>
</protein>
<sequence>MGGLEELRVLLLDDGEMATESLKAWLDDARTHVIVLRDFFEVPPLLDSQGFDVLIGHEVFLLVAKETNAPGARVLLTSHVDEWPPEKLEVLGVRAVLTPETTEAEVVQLLAELRAR</sequence>
<dbReference type="SUPFAM" id="SSF52172">
    <property type="entry name" value="CheY-like"/>
    <property type="match status" value="1"/>
</dbReference>